<comment type="caution">
    <text evidence="2">The sequence shown here is derived from an EMBL/GenBank/DDBJ whole genome shotgun (WGS) entry which is preliminary data.</text>
</comment>
<protein>
    <recommendedName>
        <fullName evidence="1">DUF4097 domain-containing protein</fullName>
    </recommendedName>
</protein>
<gene>
    <name evidence="2" type="ORF">H131_17756</name>
</gene>
<dbReference type="eggNOG" id="COG3595">
    <property type="taxonomic scope" value="Bacteria"/>
</dbReference>
<dbReference type="Proteomes" id="UP000013911">
    <property type="component" value="Unassembled WGS sequence"/>
</dbReference>
<sequence>MKKAIIAFLLVGVIGGVVFSLKAVGEKSYKKEQSFDGDQIEEVEINSESWNIELKSSKSKKITVMVDGKQQNSEKNPVSINKVENKIKVQQQDSPGGVLGNVSFGKKGTLHISLPNNGVNMITVNNSNGDIKINNIVTKDIIITNDSGSKIIKGLSADKGKITSKDGELSIMDSSLNDLAIASTNGDSYVTRVISPKLEVTSTSGEVLMKEMKEGTSLSVETGSGDITISYKDKPKSLKFIATSESSDITVHLDGYQKGTDSEKLQQGKIGDASNKLELISREGIIHVN</sequence>
<dbReference type="PATRIC" id="fig|1285586.5.peg.3709"/>
<proteinExistence type="predicted"/>
<reference evidence="2 3" key="1">
    <citation type="submission" date="2013-04" db="EMBL/GenBank/DDBJ databases">
        <title>Draft genome of the heavy metal tolerant bacterium Lysinibacillus sphaericus strain OT4b.31.</title>
        <authorList>
            <person name="Pena-Montenegro T.D."/>
            <person name="Dussan J."/>
        </authorList>
    </citation>
    <scope>NUCLEOTIDE SEQUENCE [LARGE SCALE GENOMIC DNA]</scope>
    <source>
        <strain evidence="2 3">OT4b.31</strain>
    </source>
</reference>
<dbReference type="InterPro" id="IPR025164">
    <property type="entry name" value="Toastrack_DUF4097"/>
</dbReference>
<dbReference type="RefSeq" id="WP_010860475.1">
    <property type="nucleotide sequence ID" value="NZ_KB933398.1"/>
</dbReference>
<dbReference type="OrthoDB" id="2654876at2"/>
<name>R7ZAU2_LYSSH</name>
<dbReference type="EMBL" id="AQPX01000024">
    <property type="protein sequence ID" value="EON71257.1"/>
    <property type="molecule type" value="Genomic_DNA"/>
</dbReference>
<organism evidence="2 3">
    <name type="scientific">Lysinibacillus sphaericus OT4b.31</name>
    <dbReference type="NCBI Taxonomy" id="1285586"/>
    <lineage>
        <taxon>Bacteria</taxon>
        <taxon>Bacillati</taxon>
        <taxon>Bacillota</taxon>
        <taxon>Bacilli</taxon>
        <taxon>Bacillales</taxon>
        <taxon>Bacillaceae</taxon>
        <taxon>Lysinibacillus</taxon>
    </lineage>
</organism>
<accession>R7ZAU2</accession>
<evidence type="ECO:0000313" key="3">
    <source>
        <dbReference type="Proteomes" id="UP000013911"/>
    </source>
</evidence>
<dbReference type="Pfam" id="PF13349">
    <property type="entry name" value="DUF4097"/>
    <property type="match status" value="1"/>
</dbReference>
<feature type="domain" description="DUF4097" evidence="1">
    <location>
        <begin position="40"/>
        <end position="288"/>
    </location>
</feature>
<dbReference type="HOGENOM" id="CLU_084135_0_0_9"/>
<dbReference type="AlphaFoldDB" id="R7ZAU2"/>
<evidence type="ECO:0000313" key="2">
    <source>
        <dbReference type="EMBL" id="EON71257.1"/>
    </source>
</evidence>
<evidence type="ECO:0000259" key="1">
    <source>
        <dbReference type="Pfam" id="PF13349"/>
    </source>
</evidence>